<accession>D2R2B3</accession>
<evidence type="ECO:0000313" key="2">
    <source>
        <dbReference type="Proteomes" id="UP000001887"/>
    </source>
</evidence>
<dbReference type="Proteomes" id="UP000001887">
    <property type="component" value="Chromosome"/>
</dbReference>
<dbReference type="AlphaFoldDB" id="D2R2B3"/>
<gene>
    <name evidence="1" type="ordered locus">Psta_0332</name>
</gene>
<name>D2R2B3_PIRSD</name>
<reference evidence="1 2" key="1">
    <citation type="journal article" date="2009" name="Stand. Genomic Sci.">
        <title>Complete genome sequence of Pirellula staleyi type strain (ATCC 27377).</title>
        <authorList>
            <person name="Clum A."/>
            <person name="Tindall B.J."/>
            <person name="Sikorski J."/>
            <person name="Ivanova N."/>
            <person name="Mavrommatis K."/>
            <person name="Lucas S."/>
            <person name="Glavina del Rio T."/>
            <person name="Nolan M."/>
            <person name="Chen F."/>
            <person name="Tice H."/>
            <person name="Pitluck S."/>
            <person name="Cheng J.F."/>
            <person name="Chertkov O."/>
            <person name="Brettin T."/>
            <person name="Han C."/>
            <person name="Detter J.C."/>
            <person name="Kuske C."/>
            <person name="Bruce D."/>
            <person name="Goodwin L."/>
            <person name="Ovchinikova G."/>
            <person name="Pati A."/>
            <person name="Mikhailova N."/>
            <person name="Chen A."/>
            <person name="Palaniappan K."/>
            <person name="Land M."/>
            <person name="Hauser L."/>
            <person name="Chang Y.J."/>
            <person name="Jeffries C.D."/>
            <person name="Chain P."/>
            <person name="Rohde M."/>
            <person name="Goker M."/>
            <person name="Bristow J."/>
            <person name="Eisen J.A."/>
            <person name="Markowitz V."/>
            <person name="Hugenholtz P."/>
            <person name="Kyrpides N.C."/>
            <person name="Klenk H.P."/>
            <person name="Lapidus A."/>
        </authorList>
    </citation>
    <scope>NUCLEOTIDE SEQUENCE [LARGE SCALE GENOMIC DNA]</scope>
    <source>
        <strain evidence="2">ATCC 27377 / DSM 6068 / ICPB 4128</strain>
    </source>
</reference>
<dbReference type="EMBL" id="CP001848">
    <property type="protein sequence ID" value="ADB15022.1"/>
    <property type="molecule type" value="Genomic_DNA"/>
</dbReference>
<dbReference type="KEGG" id="psl:Psta_0332"/>
<keyword evidence="2" id="KW-1185">Reference proteome</keyword>
<protein>
    <submittedName>
        <fullName evidence="1">Uncharacterized protein</fullName>
    </submittedName>
</protein>
<dbReference type="HOGENOM" id="CLU_3390740_0_0_0"/>
<evidence type="ECO:0000313" key="1">
    <source>
        <dbReference type="EMBL" id="ADB15022.1"/>
    </source>
</evidence>
<proteinExistence type="predicted"/>
<sequence>MMFLVPLRCPVLDVVLRSILTGPQQIYPVFFR</sequence>
<organism evidence="1 2">
    <name type="scientific">Pirellula staleyi (strain ATCC 27377 / DSM 6068 / ICPB 4128)</name>
    <name type="common">Pirella staleyi</name>
    <dbReference type="NCBI Taxonomy" id="530564"/>
    <lineage>
        <taxon>Bacteria</taxon>
        <taxon>Pseudomonadati</taxon>
        <taxon>Planctomycetota</taxon>
        <taxon>Planctomycetia</taxon>
        <taxon>Pirellulales</taxon>
        <taxon>Pirellulaceae</taxon>
        <taxon>Pirellula</taxon>
    </lineage>
</organism>
<dbReference type="STRING" id="530564.Psta_0332"/>